<dbReference type="PANTHER" id="PTHR43304">
    <property type="entry name" value="PHYTOCHROME-LIKE PROTEIN CPH1"/>
    <property type="match status" value="1"/>
</dbReference>
<dbReference type="SMART" id="SM00086">
    <property type="entry name" value="PAC"/>
    <property type="match status" value="2"/>
</dbReference>
<dbReference type="Pfam" id="PF08447">
    <property type="entry name" value="PAS_3"/>
    <property type="match status" value="2"/>
</dbReference>
<dbReference type="InterPro" id="IPR035965">
    <property type="entry name" value="PAS-like_dom_sf"/>
</dbReference>
<evidence type="ECO:0000256" key="2">
    <source>
        <dbReference type="ARBA" id="ARBA00012438"/>
    </source>
</evidence>
<evidence type="ECO:0000256" key="3">
    <source>
        <dbReference type="ARBA" id="ARBA00022553"/>
    </source>
</evidence>
<dbReference type="Gene3D" id="1.10.287.130">
    <property type="match status" value="1"/>
</dbReference>
<dbReference type="KEGG" id="din:Selin_1102"/>
<dbReference type="OrthoDB" id="9793144at2"/>
<keyword evidence="6" id="KW-0175">Coiled coil</keyword>
<keyword evidence="11" id="KW-1185">Reference proteome</keyword>
<keyword evidence="4" id="KW-0808">Transferase</keyword>
<dbReference type="Gene3D" id="2.10.70.100">
    <property type="match status" value="1"/>
</dbReference>
<feature type="domain" description="Histidine kinase" evidence="8">
    <location>
        <begin position="382"/>
        <end position="604"/>
    </location>
</feature>
<evidence type="ECO:0000259" key="9">
    <source>
        <dbReference type="PROSITE" id="PS50113"/>
    </source>
</evidence>
<dbReference type="InParanoid" id="E6W3W9"/>
<dbReference type="STRING" id="653733.Selin_1102"/>
<evidence type="ECO:0000256" key="7">
    <source>
        <dbReference type="SAM" id="Phobius"/>
    </source>
</evidence>
<organism evidence="10 11">
    <name type="scientific">Desulfurispirillum indicum (strain ATCC BAA-1389 / DSM 22839 / S5)</name>
    <dbReference type="NCBI Taxonomy" id="653733"/>
    <lineage>
        <taxon>Bacteria</taxon>
        <taxon>Pseudomonadati</taxon>
        <taxon>Chrysiogenota</taxon>
        <taxon>Chrysiogenia</taxon>
        <taxon>Chrysiogenales</taxon>
        <taxon>Chrysiogenaceae</taxon>
        <taxon>Desulfurispirillum</taxon>
    </lineage>
</organism>
<keyword evidence="5" id="KW-0418">Kinase</keyword>
<evidence type="ECO:0000313" key="11">
    <source>
        <dbReference type="Proteomes" id="UP000002572"/>
    </source>
</evidence>
<name>E6W3W9_DESIS</name>
<feature type="coiled-coil region" evidence="6">
    <location>
        <begin position="195"/>
        <end position="222"/>
    </location>
</feature>
<dbReference type="InterPro" id="IPR036097">
    <property type="entry name" value="HisK_dim/P_sf"/>
</dbReference>
<evidence type="ECO:0000259" key="8">
    <source>
        <dbReference type="PROSITE" id="PS50109"/>
    </source>
</evidence>
<dbReference type="NCBIfam" id="TIGR00229">
    <property type="entry name" value="sensory_box"/>
    <property type="match status" value="2"/>
</dbReference>
<dbReference type="eggNOG" id="COG4191">
    <property type="taxonomic scope" value="Bacteria"/>
</dbReference>
<comment type="catalytic activity">
    <reaction evidence="1">
        <text>ATP + protein L-histidine = ADP + protein N-phospho-L-histidine.</text>
        <dbReference type="EC" id="2.7.13.3"/>
    </reaction>
</comment>
<evidence type="ECO:0000256" key="1">
    <source>
        <dbReference type="ARBA" id="ARBA00000085"/>
    </source>
</evidence>
<dbReference type="InterPro" id="IPR052162">
    <property type="entry name" value="Sensor_kinase/Photoreceptor"/>
</dbReference>
<feature type="domain" description="PAC" evidence="9">
    <location>
        <begin position="157"/>
        <end position="211"/>
    </location>
</feature>
<dbReference type="InterPro" id="IPR013655">
    <property type="entry name" value="PAS_fold_3"/>
</dbReference>
<dbReference type="GO" id="GO:0000155">
    <property type="term" value="F:phosphorelay sensor kinase activity"/>
    <property type="evidence" value="ECO:0007669"/>
    <property type="project" value="InterPro"/>
</dbReference>
<dbReference type="Pfam" id="PF02518">
    <property type="entry name" value="HATPase_c"/>
    <property type="match status" value="1"/>
</dbReference>
<dbReference type="InterPro" id="IPR001610">
    <property type="entry name" value="PAC"/>
</dbReference>
<dbReference type="InterPro" id="IPR000700">
    <property type="entry name" value="PAS-assoc_C"/>
</dbReference>
<feature type="transmembrane region" description="Helical" evidence="7">
    <location>
        <begin position="83"/>
        <end position="99"/>
    </location>
</feature>
<dbReference type="Gene3D" id="3.30.450.20">
    <property type="entry name" value="PAS domain"/>
    <property type="match status" value="2"/>
</dbReference>
<dbReference type="InterPro" id="IPR000014">
    <property type="entry name" value="PAS"/>
</dbReference>
<dbReference type="CDD" id="cd00130">
    <property type="entry name" value="PAS"/>
    <property type="match status" value="2"/>
</dbReference>
<feature type="transmembrane region" description="Helical" evidence="7">
    <location>
        <begin position="40"/>
        <end position="62"/>
    </location>
</feature>
<dbReference type="HOGENOM" id="CLU_442630_0_0_0"/>
<dbReference type="Gene3D" id="3.30.565.10">
    <property type="entry name" value="Histidine kinase-like ATPase, C-terminal domain"/>
    <property type="match status" value="1"/>
</dbReference>
<sequence length="617" mass="70233">MRVNCSTAGVFFLAALLFLWLLHGAWHWLYLGPPGLTQLLAWQVWLFCATIALMVTGAGALACRSFLRGGAIVNITGLRYEEMWNTALFFSGYGVWEWFPSEGRLKCSIMWRQMQGLSDDISESEVLRDWLERIHPDDINIMQARVQEIIEGGGDVFESEYRVRNAATSEYMWVLDKGRVLRRGSDGQALHIVGINTDISRRKTIEEELRKAKENLAEAQQVAHVGSWEWDLNTDQVTWSDELFRLFGYDPGEVANGSVNTPSIYDPGYWDPNDWYKLQMAVAGAMADGEEYELDLRVHRSDAKPCYVFVRLKPIHDENGAIAKLVGVVMDITARKEMEQKLKEINLTLEQRIEEEMAKRTRHQELFVQQSKMAAMGDMIGVIAHQWSQPLNAIGLQAQFMMYDFESHDKAYFQDASDTIMRQVEFMTQTLKSFRDFFKPTREKTVFHVGKAIEIIVDLFGVQFTKHNIHITIDAGGVDYASLHVLGLPNEFKQVVLNMLLNARDAILDFIKQHGDSDGEHFIRVVFEEEAGVIRIRILDTGGGIPAEIKDQIFDYYFSTKGSAGTGIGLYISRIIIEQNMGGRILVSNWERGAEFTLQLCRAEPATGQEETLPDFH</sequence>
<dbReference type="PANTHER" id="PTHR43304:SF1">
    <property type="entry name" value="PAC DOMAIN-CONTAINING PROTEIN"/>
    <property type="match status" value="1"/>
</dbReference>
<keyword evidence="3" id="KW-0597">Phosphoprotein</keyword>
<dbReference type="SMART" id="SM00387">
    <property type="entry name" value="HATPase_c"/>
    <property type="match status" value="1"/>
</dbReference>
<dbReference type="EC" id="2.7.13.3" evidence="2"/>
<reference evidence="10 11" key="1">
    <citation type="submission" date="2010-12" db="EMBL/GenBank/DDBJ databases">
        <title>Complete sequence of Desulfurispirillum indicum S5.</title>
        <authorList>
            <consortium name="US DOE Joint Genome Institute"/>
            <person name="Lucas S."/>
            <person name="Copeland A."/>
            <person name="Lapidus A."/>
            <person name="Cheng J.-F."/>
            <person name="Goodwin L."/>
            <person name="Pitluck S."/>
            <person name="Chertkov O."/>
            <person name="Held B."/>
            <person name="Detter J.C."/>
            <person name="Han C."/>
            <person name="Tapia R."/>
            <person name="Land M."/>
            <person name="Hauser L."/>
            <person name="Kyrpides N."/>
            <person name="Ivanova N."/>
            <person name="Mikhailova N."/>
            <person name="Haggblom M."/>
            <person name="Rauschenbach I."/>
            <person name="Bini E."/>
            <person name="Woyke T."/>
        </authorList>
    </citation>
    <scope>NUCLEOTIDE SEQUENCE [LARGE SCALE GENOMIC DNA]</scope>
    <source>
        <strain evidence="11">ATCC BAA-1389 / DSM 22839 / S5</strain>
    </source>
</reference>
<accession>E6W3W9</accession>
<dbReference type="SUPFAM" id="SSF55874">
    <property type="entry name" value="ATPase domain of HSP90 chaperone/DNA topoisomerase II/histidine kinase"/>
    <property type="match status" value="1"/>
</dbReference>
<dbReference type="SUPFAM" id="SSF47384">
    <property type="entry name" value="Homodimeric domain of signal transducing histidine kinase"/>
    <property type="match status" value="1"/>
</dbReference>
<keyword evidence="7" id="KW-1133">Transmembrane helix</keyword>
<dbReference type="InterPro" id="IPR003594">
    <property type="entry name" value="HATPase_dom"/>
</dbReference>
<protein>
    <recommendedName>
        <fullName evidence="2">histidine kinase</fullName>
        <ecNumber evidence="2">2.7.13.3</ecNumber>
    </recommendedName>
</protein>
<dbReference type="InterPro" id="IPR005467">
    <property type="entry name" value="His_kinase_dom"/>
</dbReference>
<dbReference type="Proteomes" id="UP000002572">
    <property type="component" value="Chromosome"/>
</dbReference>
<evidence type="ECO:0000256" key="5">
    <source>
        <dbReference type="ARBA" id="ARBA00022777"/>
    </source>
</evidence>
<dbReference type="PROSITE" id="PS50113">
    <property type="entry name" value="PAC"/>
    <property type="match status" value="2"/>
</dbReference>
<dbReference type="PROSITE" id="PS50109">
    <property type="entry name" value="HIS_KIN"/>
    <property type="match status" value="1"/>
</dbReference>
<dbReference type="InterPro" id="IPR036890">
    <property type="entry name" value="HATPase_C_sf"/>
</dbReference>
<evidence type="ECO:0000256" key="6">
    <source>
        <dbReference type="SAM" id="Coils"/>
    </source>
</evidence>
<keyword evidence="7" id="KW-0472">Membrane</keyword>
<dbReference type="InterPro" id="IPR004358">
    <property type="entry name" value="Sig_transdc_His_kin-like_C"/>
</dbReference>
<dbReference type="AlphaFoldDB" id="E6W3W9"/>
<feature type="domain" description="PAC" evidence="9">
    <location>
        <begin position="292"/>
        <end position="344"/>
    </location>
</feature>
<keyword evidence="7" id="KW-0812">Transmembrane</keyword>
<evidence type="ECO:0000256" key="4">
    <source>
        <dbReference type="ARBA" id="ARBA00022679"/>
    </source>
</evidence>
<evidence type="ECO:0000313" key="10">
    <source>
        <dbReference type="EMBL" id="ADU65837.1"/>
    </source>
</evidence>
<dbReference type="EMBL" id="CP002432">
    <property type="protein sequence ID" value="ADU65837.1"/>
    <property type="molecule type" value="Genomic_DNA"/>
</dbReference>
<dbReference type="PRINTS" id="PR00344">
    <property type="entry name" value="BCTRLSENSOR"/>
</dbReference>
<gene>
    <name evidence="10" type="ordered locus">Selin_1102</name>
</gene>
<proteinExistence type="predicted"/>
<dbReference type="SUPFAM" id="SSF55785">
    <property type="entry name" value="PYP-like sensor domain (PAS domain)"/>
    <property type="match status" value="2"/>
</dbReference>